<evidence type="ECO:0000256" key="1">
    <source>
        <dbReference type="SAM" id="MobiDB-lite"/>
    </source>
</evidence>
<dbReference type="Proteomes" id="UP001153954">
    <property type="component" value="Unassembled WGS sequence"/>
</dbReference>
<feature type="compositionally biased region" description="Polar residues" evidence="1">
    <location>
        <begin position="1"/>
        <end position="34"/>
    </location>
</feature>
<comment type="caution">
    <text evidence="2">The sequence shown here is derived from an EMBL/GenBank/DDBJ whole genome shotgun (WGS) entry which is preliminary data.</text>
</comment>
<evidence type="ECO:0000313" key="2">
    <source>
        <dbReference type="EMBL" id="CAH2106607.1"/>
    </source>
</evidence>
<dbReference type="EMBL" id="CAKOGL010000029">
    <property type="protein sequence ID" value="CAH2106607.1"/>
    <property type="molecule type" value="Genomic_DNA"/>
</dbReference>
<reference evidence="2" key="1">
    <citation type="submission" date="2022-03" db="EMBL/GenBank/DDBJ databases">
        <authorList>
            <person name="Tunstrom K."/>
        </authorList>
    </citation>
    <scope>NUCLEOTIDE SEQUENCE</scope>
</reference>
<sequence>MIRSRSNVSADTSRSVPVCDQSQDVAVHESTSPQYAEPKGFDSGSSDERPVSMMDLPIMVPLDPATGAYIPYPEYAFYHDEACRQNRSRPNWNRKQSSKNNNLFLAFMY</sequence>
<accession>A0AAU9V493</accession>
<proteinExistence type="predicted"/>
<feature type="region of interest" description="Disordered" evidence="1">
    <location>
        <begin position="1"/>
        <end position="50"/>
    </location>
</feature>
<dbReference type="AlphaFoldDB" id="A0AAU9V493"/>
<name>A0AAU9V493_EUPED</name>
<gene>
    <name evidence="2" type="ORF">EEDITHA_LOCUS20721</name>
</gene>
<organism evidence="2 3">
    <name type="scientific">Euphydryas editha</name>
    <name type="common">Edith's checkerspot</name>
    <dbReference type="NCBI Taxonomy" id="104508"/>
    <lineage>
        <taxon>Eukaryota</taxon>
        <taxon>Metazoa</taxon>
        <taxon>Ecdysozoa</taxon>
        <taxon>Arthropoda</taxon>
        <taxon>Hexapoda</taxon>
        <taxon>Insecta</taxon>
        <taxon>Pterygota</taxon>
        <taxon>Neoptera</taxon>
        <taxon>Endopterygota</taxon>
        <taxon>Lepidoptera</taxon>
        <taxon>Glossata</taxon>
        <taxon>Ditrysia</taxon>
        <taxon>Papilionoidea</taxon>
        <taxon>Nymphalidae</taxon>
        <taxon>Nymphalinae</taxon>
        <taxon>Euphydryas</taxon>
    </lineage>
</organism>
<protein>
    <submittedName>
        <fullName evidence="2">Uncharacterized protein</fullName>
    </submittedName>
</protein>
<evidence type="ECO:0000313" key="3">
    <source>
        <dbReference type="Proteomes" id="UP001153954"/>
    </source>
</evidence>
<keyword evidence="3" id="KW-1185">Reference proteome</keyword>